<dbReference type="SUPFAM" id="SSF48508">
    <property type="entry name" value="Nuclear receptor ligand-binding domain"/>
    <property type="match status" value="1"/>
</dbReference>
<dbReference type="Gene3D" id="3.30.50.10">
    <property type="entry name" value="Erythroid Transcription Factor GATA-1, subunit A"/>
    <property type="match status" value="1"/>
</dbReference>
<dbReference type="PRINTS" id="PR00047">
    <property type="entry name" value="STROIDFINGER"/>
</dbReference>
<evidence type="ECO:0000256" key="4">
    <source>
        <dbReference type="ARBA" id="ARBA00022771"/>
    </source>
</evidence>
<evidence type="ECO:0000313" key="18">
    <source>
        <dbReference type="EMBL" id="GFS91463.1"/>
    </source>
</evidence>
<dbReference type="InterPro" id="IPR001628">
    <property type="entry name" value="Znf_hrmn_rcpt"/>
</dbReference>
<evidence type="ECO:0000256" key="6">
    <source>
        <dbReference type="ARBA" id="ARBA00023015"/>
    </source>
</evidence>
<dbReference type="OrthoDB" id="6081310at2759"/>
<comment type="caution">
    <text evidence="18">The sequence shown here is derived from an EMBL/GenBank/DDBJ whole genome shotgun (WGS) entry which is preliminary data.</text>
</comment>
<dbReference type="PROSITE" id="PS00031">
    <property type="entry name" value="NUCLEAR_REC_DBD_1"/>
    <property type="match status" value="1"/>
</dbReference>
<dbReference type="GO" id="GO:0004879">
    <property type="term" value="F:nuclear receptor activity"/>
    <property type="evidence" value="ECO:0007669"/>
    <property type="project" value="InterPro"/>
</dbReference>
<dbReference type="FunFam" id="3.30.50.10:FF:000003">
    <property type="entry name" value="Nuclear orphan receptor ROR-beta"/>
    <property type="match status" value="1"/>
</dbReference>
<organism evidence="18 19">
    <name type="scientific">Nephila pilipes</name>
    <name type="common">Giant wood spider</name>
    <name type="synonym">Nephila maculata</name>
    <dbReference type="NCBI Taxonomy" id="299642"/>
    <lineage>
        <taxon>Eukaryota</taxon>
        <taxon>Metazoa</taxon>
        <taxon>Ecdysozoa</taxon>
        <taxon>Arthropoda</taxon>
        <taxon>Chelicerata</taxon>
        <taxon>Arachnida</taxon>
        <taxon>Araneae</taxon>
        <taxon>Araneomorphae</taxon>
        <taxon>Entelegynae</taxon>
        <taxon>Araneoidea</taxon>
        <taxon>Nephilidae</taxon>
        <taxon>Nephila</taxon>
    </lineage>
</organism>
<dbReference type="GO" id="GO:0008270">
    <property type="term" value="F:zinc ion binding"/>
    <property type="evidence" value="ECO:0007669"/>
    <property type="project" value="UniProtKB-KW"/>
</dbReference>
<evidence type="ECO:0000259" key="16">
    <source>
        <dbReference type="PROSITE" id="PS51030"/>
    </source>
</evidence>
<keyword evidence="9 14" id="KW-0675">Receptor</keyword>
<dbReference type="PRINTS" id="PR00546">
    <property type="entry name" value="THYROIDHORMR"/>
</dbReference>
<proteinExistence type="inferred from homology"/>
<name>A0A8X6N3F4_NEPPI</name>
<keyword evidence="10 14" id="KW-0539">Nucleus</keyword>
<evidence type="ECO:0000256" key="14">
    <source>
        <dbReference type="RuleBase" id="RU004334"/>
    </source>
</evidence>
<evidence type="ECO:0000256" key="10">
    <source>
        <dbReference type="ARBA" id="ARBA00023242"/>
    </source>
</evidence>
<feature type="domain" description="NR LBD" evidence="17">
    <location>
        <begin position="167"/>
        <end position="397"/>
    </location>
</feature>
<evidence type="ECO:0000256" key="8">
    <source>
        <dbReference type="ARBA" id="ARBA00023163"/>
    </source>
</evidence>
<dbReference type="SUPFAM" id="SSF57716">
    <property type="entry name" value="Glucocorticoid receptor-like (DNA-binding domain)"/>
    <property type="match status" value="1"/>
</dbReference>
<dbReference type="GO" id="GO:0043565">
    <property type="term" value="F:sequence-specific DNA binding"/>
    <property type="evidence" value="ECO:0007669"/>
    <property type="project" value="InterPro"/>
</dbReference>
<dbReference type="InterPro" id="IPR000536">
    <property type="entry name" value="Nucl_hrmn_rcpt_lig-bd"/>
</dbReference>
<feature type="region of interest" description="Disordered" evidence="15">
    <location>
        <begin position="337"/>
        <end position="366"/>
    </location>
</feature>
<dbReference type="AlphaFoldDB" id="A0A8X6N3F4"/>
<dbReference type="CDD" id="cd07165">
    <property type="entry name" value="NR_DBD_DmE78_like"/>
    <property type="match status" value="1"/>
</dbReference>
<dbReference type="InterPro" id="IPR001728">
    <property type="entry name" value="ThyrH_rcpt"/>
</dbReference>
<feature type="domain" description="Nuclear receptor" evidence="16">
    <location>
        <begin position="31"/>
        <end position="106"/>
    </location>
</feature>
<evidence type="ECO:0000256" key="1">
    <source>
        <dbReference type="ARBA" id="ARBA00004123"/>
    </source>
</evidence>
<keyword evidence="3 14" id="KW-0479">Metal-binding</keyword>
<evidence type="ECO:0000256" key="15">
    <source>
        <dbReference type="SAM" id="MobiDB-lite"/>
    </source>
</evidence>
<dbReference type="PANTHER" id="PTHR45805">
    <property type="entry name" value="NUCLEAR HORMONE RECEPTOR HR3-RELATED"/>
    <property type="match status" value="1"/>
</dbReference>
<dbReference type="InterPro" id="IPR035500">
    <property type="entry name" value="NHR-like_dom_sf"/>
</dbReference>
<dbReference type="PROSITE" id="PS51843">
    <property type="entry name" value="NR_LBD"/>
    <property type="match status" value="1"/>
</dbReference>
<evidence type="ECO:0000313" key="19">
    <source>
        <dbReference type="Proteomes" id="UP000887013"/>
    </source>
</evidence>
<reference evidence="18" key="1">
    <citation type="submission" date="2020-08" db="EMBL/GenBank/DDBJ databases">
        <title>Multicomponent nature underlies the extraordinary mechanical properties of spider dragline silk.</title>
        <authorList>
            <person name="Kono N."/>
            <person name="Nakamura H."/>
            <person name="Mori M."/>
            <person name="Yoshida Y."/>
            <person name="Ohtoshi R."/>
            <person name="Malay A.D."/>
            <person name="Moran D.A.P."/>
            <person name="Tomita M."/>
            <person name="Numata K."/>
            <person name="Arakawa K."/>
        </authorList>
    </citation>
    <scope>NUCLEOTIDE SEQUENCE</scope>
</reference>
<dbReference type="EMBL" id="BMAW01053525">
    <property type="protein sequence ID" value="GFS91463.1"/>
    <property type="molecule type" value="Genomic_DNA"/>
</dbReference>
<dbReference type="SMART" id="SM00399">
    <property type="entry name" value="ZnF_C4"/>
    <property type="match status" value="1"/>
</dbReference>
<comment type="subcellular location">
    <subcellularLocation>
        <location evidence="1 14">Nucleus</location>
    </subcellularLocation>
</comment>
<dbReference type="Pfam" id="PF00105">
    <property type="entry name" value="zf-C4"/>
    <property type="match status" value="1"/>
</dbReference>
<feature type="compositionally biased region" description="Low complexity" evidence="15">
    <location>
        <begin position="356"/>
        <end position="366"/>
    </location>
</feature>
<keyword evidence="19" id="KW-1185">Reference proteome</keyword>
<dbReference type="Pfam" id="PF00104">
    <property type="entry name" value="Hormone_recep"/>
    <property type="match status" value="1"/>
</dbReference>
<dbReference type="InterPro" id="IPR013088">
    <property type="entry name" value="Znf_NHR/GATA"/>
</dbReference>
<comment type="similarity">
    <text evidence="2">Belongs to the nuclear hormone receptor family. NR1 subfamily.</text>
</comment>
<protein>
    <recommendedName>
        <fullName evidence="12">Probable nuclear hormone receptor HR3</fullName>
    </recommendedName>
    <alternativeName>
        <fullName evidence="13">Nuclear receptor subfamily 1 group F member 4</fullName>
    </alternativeName>
</protein>
<dbReference type="PROSITE" id="PS51030">
    <property type="entry name" value="NUCLEAR_REC_DBD_2"/>
    <property type="match status" value="1"/>
</dbReference>
<dbReference type="GO" id="GO:0005634">
    <property type="term" value="C:nucleus"/>
    <property type="evidence" value="ECO:0007669"/>
    <property type="project" value="UniProtKB-SubCell"/>
</dbReference>
<keyword evidence="7 14" id="KW-0238">DNA-binding</keyword>
<dbReference type="InterPro" id="IPR001723">
    <property type="entry name" value="Nuclear_hrmn_rcpt"/>
</dbReference>
<evidence type="ECO:0000256" key="13">
    <source>
        <dbReference type="ARBA" id="ARBA00077334"/>
    </source>
</evidence>
<dbReference type="Gene3D" id="1.10.565.10">
    <property type="entry name" value="Retinoid X Receptor"/>
    <property type="match status" value="1"/>
</dbReference>
<evidence type="ECO:0000256" key="5">
    <source>
        <dbReference type="ARBA" id="ARBA00022833"/>
    </source>
</evidence>
<evidence type="ECO:0000256" key="9">
    <source>
        <dbReference type="ARBA" id="ARBA00023170"/>
    </source>
</evidence>
<evidence type="ECO:0000259" key="17">
    <source>
        <dbReference type="PROSITE" id="PS51843"/>
    </source>
</evidence>
<keyword evidence="5 14" id="KW-0862">Zinc</keyword>
<dbReference type="SMART" id="SM00430">
    <property type="entry name" value="HOLI"/>
    <property type="match status" value="1"/>
</dbReference>
<accession>A0A8X6N3F4</accession>
<evidence type="ECO:0000256" key="12">
    <source>
        <dbReference type="ARBA" id="ARBA00072676"/>
    </source>
</evidence>
<gene>
    <name evidence="18" type="primary">Eip78C</name>
    <name evidence="18" type="ORF">NPIL_465191</name>
</gene>
<keyword evidence="6 14" id="KW-0805">Transcription regulation</keyword>
<evidence type="ECO:0000256" key="3">
    <source>
        <dbReference type="ARBA" id="ARBA00022723"/>
    </source>
</evidence>
<evidence type="ECO:0000256" key="2">
    <source>
        <dbReference type="ARBA" id="ARBA00008092"/>
    </source>
</evidence>
<dbReference type="PRINTS" id="PR00398">
    <property type="entry name" value="STRDHORMONER"/>
</dbReference>
<dbReference type="PANTHER" id="PTHR45805:SF10">
    <property type="entry name" value="ECDYSONE-INDUCED PROTEIN 78C"/>
    <property type="match status" value="1"/>
</dbReference>
<sequence>MLCKHCTEWSSSGHQSFTAADSNSSSTTKSFVPCKVCGDKASGYHYGVTSCEGCKGFFRRSIQKKIEYRCLRDEKCLVIRLNRNRCQFCRFKKCLDVGMSRDSVRYGRVPKRTRERMEETRVAQSESDQSIRDMESKELAIYDLTLTVTQAHHVNCDYTDMRTRGLVKKPAIFSLNDFQSEGGGPDSVEHQKIVMWQHFATFLTPSIQRIVEFAKKIPGFSELTQDDQLRLIKNGFFEVWIMHAAKLTGPAENTITFYDGSYITRQQIELMFDYEFVLALFNFVTSINSLDLNDSEIGLFSSVILLTSERVGIYDHKAIDHIQERLIEALKEPSIRSTWTGSGPTGRDSRCRRSLQRSSTSQDSESTSNKLHKTVFFFSSFVVKSARECCWTHNRTKVSRLTL</sequence>
<keyword evidence="8 14" id="KW-0804">Transcription</keyword>
<comment type="function">
    <text evidence="11">Putative receptor whose ligand is not yet known.</text>
</comment>
<dbReference type="Proteomes" id="UP000887013">
    <property type="component" value="Unassembled WGS sequence"/>
</dbReference>
<evidence type="ECO:0000256" key="7">
    <source>
        <dbReference type="ARBA" id="ARBA00023125"/>
    </source>
</evidence>
<evidence type="ECO:0000256" key="11">
    <source>
        <dbReference type="ARBA" id="ARBA00055215"/>
    </source>
</evidence>
<keyword evidence="4 14" id="KW-0863">Zinc-finger</keyword>